<evidence type="ECO:0000256" key="9">
    <source>
        <dbReference type="ARBA" id="ARBA00023242"/>
    </source>
</evidence>
<dbReference type="GO" id="GO:0005525">
    <property type="term" value="F:GTP binding"/>
    <property type="evidence" value="ECO:0007669"/>
    <property type="project" value="UniProtKB-KW"/>
</dbReference>
<keyword evidence="4" id="KW-0808">Transferase</keyword>
<dbReference type="EC" id="2.7.7.50" evidence="2"/>
<comment type="subcellular location">
    <subcellularLocation>
        <location evidence="1">Nucleus</location>
    </subcellularLocation>
</comment>
<organism evidence="13 14">
    <name type="scientific">Daphnia galeata</name>
    <dbReference type="NCBI Taxonomy" id="27404"/>
    <lineage>
        <taxon>Eukaryota</taxon>
        <taxon>Metazoa</taxon>
        <taxon>Ecdysozoa</taxon>
        <taxon>Arthropoda</taxon>
        <taxon>Crustacea</taxon>
        <taxon>Branchiopoda</taxon>
        <taxon>Diplostraca</taxon>
        <taxon>Cladocera</taxon>
        <taxon>Anomopoda</taxon>
        <taxon>Daphniidae</taxon>
        <taxon>Daphnia</taxon>
    </lineage>
</organism>
<evidence type="ECO:0000256" key="3">
    <source>
        <dbReference type="ARBA" id="ARBA00022664"/>
    </source>
</evidence>
<dbReference type="Pfam" id="PF01331">
    <property type="entry name" value="mRNA_cap_enzyme"/>
    <property type="match status" value="1"/>
</dbReference>
<keyword evidence="6" id="KW-0547">Nucleotide-binding</keyword>
<dbReference type="Gene3D" id="3.30.470.30">
    <property type="entry name" value="DNA ligase/mRNA capping enzyme"/>
    <property type="match status" value="1"/>
</dbReference>
<dbReference type="Gene3D" id="2.40.50.140">
    <property type="entry name" value="Nucleic acid-binding proteins"/>
    <property type="match status" value="1"/>
</dbReference>
<proteinExistence type="predicted"/>
<dbReference type="SUPFAM" id="SSF50249">
    <property type="entry name" value="Nucleic acid-binding proteins"/>
    <property type="match status" value="1"/>
</dbReference>
<evidence type="ECO:0000256" key="2">
    <source>
        <dbReference type="ARBA" id="ARBA00012475"/>
    </source>
</evidence>
<dbReference type="Gene3D" id="3.30.1490.430">
    <property type="match status" value="1"/>
</dbReference>
<dbReference type="GO" id="GO:0005524">
    <property type="term" value="F:ATP binding"/>
    <property type="evidence" value="ECO:0007669"/>
    <property type="project" value="InterPro"/>
</dbReference>
<dbReference type="InterPro" id="IPR001339">
    <property type="entry name" value="mRNA_cap_enzyme_adenylation"/>
</dbReference>
<evidence type="ECO:0000313" key="14">
    <source>
        <dbReference type="Proteomes" id="UP000789390"/>
    </source>
</evidence>
<evidence type="ECO:0000256" key="5">
    <source>
        <dbReference type="ARBA" id="ARBA00022695"/>
    </source>
</evidence>
<keyword evidence="5" id="KW-0548">Nucleotidyltransferase</keyword>
<evidence type="ECO:0000259" key="12">
    <source>
        <dbReference type="Pfam" id="PF03919"/>
    </source>
</evidence>
<evidence type="ECO:0000313" key="13">
    <source>
        <dbReference type="EMBL" id="CAH0099278.1"/>
    </source>
</evidence>
<comment type="caution">
    <text evidence="13">The sequence shown here is derived from an EMBL/GenBank/DDBJ whole genome shotgun (WGS) entry which is preliminary data.</text>
</comment>
<keyword evidence="7" id="KW-0506">mRNA capping</keyword>
<feature type="domain" description="mRNA capping enzyme C-terminal" evidence="12">
    <location>
        <begin position="274"/>
        <end position="354"/>
    </location>
</feature>
<dbReference type="EMBL" id="CAKKLH010000016">
    <property type="protein sequence ID" value="CAH0099278.1"/>
    <property type="molecule type" value="Genomic_DNA"/>
</dbReference>
<accession>A0A8J2REI2</accession>
<protein>
    <recommendedName>
        <fullName evidence="2">mRNA guanylyltransferase</fullName>
        <ecNumber evidence="2">2.7.7.50</ecNumber>
    </recommendedName>
</protein>
<evidence type="ECO:0000256" key="1">
    <source>
        <dbReference type="ARBA" id="ARBA00004123"/>
    </source>
</evidence>
<dbReference type="PANTHER" id="PTHR10367">
    <property type="entry name" value="MRNA-CAPPING ENZYME"/>
    <property type="match status" value="1"/>
</dbReference>
<dbReference type="SUPFAM" id="SSF56091">
    <property type="entry name" value="DNA ligase/mRNA capping enzyme, catalytic domain"/>
    <property type="match status" value="1"/>
</dbReference>
<dbReference type="InterPro" id="IPR051029">
    <property type="entry name" value="mRNA_Capping_Enz/RNA_Phosphat"/>
</dbReference>
<dbReference type="InterPro" id="IPR012340">
    <property type="entry name" value="NA-bd_OB-fold"/>
</dbReference>
<evidence type="ECO:0000256" key="8">
    <source>
        <dbReference type="ARBA" id="ARBA00023134"/>
    </source>
</evidence>
<dbReference type="AlphaFoldDB" id="A0A8J2REI2"/>
<name>A0A8J2REI2_9CRUS</name>
<dbReference type="InterPro" id="IPR013846">
    <property type="entry name" value="mRNA_cap_enzyme_C"/>
</dbReference>
<keyword evidence="14" id="KW-1185">Reference proteome</keyword>
<evidence type="ECO:0000256" key="6">
    <source>
        <dbReference type="ARBA" id="ARBA00022741"/>
    </source>
</evidence>
<gene>
    <name evidence="13" type="ORF">DGAL_LOCUS1403</name>
</gene>
<evidence type="ECO:0000259" key="11">
    <source>
        <dbReference type="Pfam" id="PF01331"/>
    </source>
</evidence>
<dbReference type="Pfam" id="PF03919">
    <property type="entry name" value="mRNA_cap_C"/>
    <property type="match status" value="1"/>
</dbReference>
<feature type="domain" description="mRNA capping enzyme adenylation" evidence="11">
    <location>
        <begin position="84"/>
        <end position="270"/>
    </location>
</feature>
<dbReference type="GO" id="GO:0006370">
    <property type="term" value="P:7-methylguanosine mRNA capping"/>
    <property type="evidence" value="ECO:0007669"/>
    <property type="project" value="UniProtKB-KW"/>
</dbReference>
<dbReference type="PANTHER" id="PTHR10367:SF17">
    <property type="entry name" value="MRNA-CAPPING ENZYME"/>
    <property type="match status" value="1"/>
</dbReference>
<sequence>MYCGDKSKCCGIPDFAFPNQQNQHPRLSHQFLTKEPDTFLDDELVEGVSLVTDSQLVREMQIRLAKYVGARIHEHTFFPAMWAVNLSMENIHQLELNPPFIVTPKPEGPRFLLYVDSSGDIYLENMTQHFFRVDSDHAIQMVSADGQSIADTVLDGIVTREKKSDGNKGKLTFVIRDGIRCGGQDLTKMNVFQRIAFVKENVMKPRWDVKTTNENEAFDLDIVECLDTNLTDDYQAQEFGNESKYPLRSLVFFPRNKGYFGGTNKDVFQWTEDENYDSVFRLVIWQLSNETHKAELYAMDYQFNREVNFAPIAITEDLKELHGRIVECRYVNGQWKLVRIRNDRPHPHSRRSVMNKLKMQKSPLTRLNLRPLLEKSKGRSQ</sequence>
<comment type="catalytic activity">
    <reaction evidence="10">
        <text>a 5'-end diphospho-ribonucleoside in mRNA + GTP + H(+) = a 5'-end (5'-triphosphoguanosine)-ribonucleoside in mRNA + diphosphate</text>
        <dbReference type="Rhea" id="RHEA:67012"/>
        <dbReference type="Rhea" id="RHEA-COMP:17165"/>
        <dbReference type="Rhea" id="RHEA-COMP:17166"/>
        <dbReference type="ChEBI" id="CHEBI:15378"/>
        <dbReference type="ChEBI" id="CHEBI:33019"/>
        <dbReference type="ChEBI" id="CHEBI:37565"/>
        <dbReference type="ChEBI" id="CHEBI:167616"/>
        <dbReference type="ChEBI" id="CHEBI:167617"/>
        <dbReference type="EC" id="2.7.7.50"/>
    </reaction>
    <physiologicalReaction direction="left-to-right" evidence="10">
        <dbReference type="Rhea" id="RHEA:67013"/>
    </physiologicalReaction>
</comment>
<dbReference type="Proteomes" id="UP000789390">
    <property type="component" value="Unassembled WGS sequence"/>
</dbReference>
<keyword evidence="8" id="KW-0342">GTP-binding</keyword>
<keyword evidence="3" id="KW-0507">mRNA processing</keyword>
<evidence type="ECO:0000256" key="10">
    <source>
        <dbReference type="ARBA" id="ARBA00044624"/>
    </source>
</evidence>
<dbReference type="OrthoDB" id="200924at2759"/>
<evidence type="ECO:0000256" key="4">
    <source>
        <dbReference type="ARBA" id="ARBA00022679"/>
    </source>
</evidence>
<evidence type="ECO:0000256" key="7">
    <source>
        <dbReference type="ARBA" id="ARBA00023042"/>
    </source>
</evidence>
<dbReference type="GO" id="GO:0004484">
    <property type="term" value="F:mRNA guanylyltransferase activity"/>
    <property type="evidence" value="ECO:0007669"/>
    <property type="project" value="UniProtKB-EC"/>
</dbReference>
<dbReference type="GO" id="GO:0005634">
    <property type="term" value="C:nucleus"/>
    <property type="evidence" value="ECO:0007669"/>
    <property type="project" value="UniProtKB-SubCell"/>
</dbReference>
<reference evidence="13" key="1">
    <citation type="submission" date="2021-11" db="EMBL/GenBank/DDBJ databases">
        <authorList>
            <person name="Schell T."/>
        </authorList>
    </citation>
    <scope>NUCLEOTIDE SEQUENCE</scope>
    <source>
        <strain evidence="13">M5</strain>
    </source>
</reference>
<keyword evidence="9" id="KW-0539">Nucleus</keyword>